<accession>A0A0F3MSJ0</accession>
<name>A0A0F3MSJ0_RICFI</name>
<dbReference type="Proteomes" id="UP000033475">
    <property type="component" value="Unassembled WGS sequence"/>
</dbReference>
<proteinExistence type="predicted"/>
<organism evidence="2 3">
    <name type="scientific">Rickettsia felis str. Pedreira</name>
    <dbReference type="NCBI Taxonomy" id="1359196"/>
    <lineage>
        <taxon>Bacteria</taxon>
        <taxon>Pseudomonadati</taxon>
        <taxon>Pseudomonadota</taxon>
        <taxon>Alphaproteobacteria</taxon>
        <taxon>Rickettsiales</taxon>
        <taxon>Rickettsiaceae</taxon>
        <taxon>Rickettsieae</taxon>
        <taxon>Rickettsia</taxon>
        <taxon>spotted fever group</taxon>
    </lineage>
</organism>
<reference evidence="2 3" key="1">
    <citation type="submission" date="2015-01" db="EMBL/GenBank/DDBJ databases">
        <title>Genome Sequencing of Rickettsiales.</title>
        <authorList>
            <person name="Daugherty S.C."/>
            <person name="Su Q."/>
            <person name="Abolude K."/>
            <person name="Beier-Sexton M."/>
            <person name="Carlyon J.A."/>
            <person name="Carter R."/>
            <person name="Day N.P."/>
            <person name="Dumler S.J."/>
            <person name="Dyachenko V."/>
            <person name="Godinez A."/>
            <person name="Kurtti T.J."/>
            <person name="Lichay M."/>
            <person name="Mullins K.E."/>
            <person name="Ott S."/>
            <person name="Pappas-Brown V."/>
            <person name="Paris D.H."/>
            <person name="Patel P."/>
            <person name="Richards A.L."/>
            <person name="Sadzewicz L."/>
            <person name="Sears K."/>
            <person name="Seidman D."/>
            <person name="Sengamalay N."/>
            <person name="Stenos J."/>
            <person name="Tallon L.J."/>
            <person name="Vincent G."/>
            <person name="Fraser C.M."/>
            <person name="Munderloh U."/>
            <person name="Dunning-Hotopp J.C."/>
        </authorList>
    </citation>
    <scope>NUCLEOTIDE SEQUENCE [LARGE SCALE GENOMIC DNA]</scope>
    <source>
        <strain evidence="2 3">Pedreira</strain>
    </source>
</reference>
<dbReference type="EMBL" id="LANQ01000001">
    <property type="protein sequence ID" value="KJV58616.1"/>
    <property type="molecule type" value="Genomic_DNA"/>
</dbReference>
<feature type="region of interest" description="Disordered" evidence="1">
    <location>
        <begin position="1"/>
        <end position="21"/>
    </location>
</feature>
<dbReference type="AlphaFoldDB" id="A0A0F3MSJ0"/>
<dbReference type="PATRIC" id="fig|1359196.3.peg.975"/>
<evidence type="ECO:0000313" key="3">
    <source>
        <dbReference type="Proteomes" id="UP000033475"/>
    </source>
</evidence>
<protein>
    <submittedName>
        <fullName evidence="2">Uncharacterized protein</fullName>
    </submittedName>
</protein>
<sequence>MQYSEQDTNKNDTKTIASTEIEDKKPTKLSFIEHLLSMAKCDELDIQRAKGKAREFEF</sequence>
<gene>
    <name evidence="2" type="ORF">RFEPED_1006</name>
</gene>
<comment type="caution">
    <text evidence="2">The sequence shown here is derived from an EMBL/GenBank/DDBJ whole genome shotgun (WGS) entry which is preliminary data.</text>
</comment>
<evidence type="ECO:0000313" key="2">
    <source>
        <dbReference type="EMBL" id="KJV58616.1"/>
    </source>
</evidence>
<evidence type="ECO:0000256" key="1">
    <source>
        <dbReference type="SAM" id="MobiDB-lite"/>
    </source>
</evidence>